<protein>
    <submittedName>
        <fullName evidence="4">DUF727 domain-containing protein</fullName>
    </submittedName>
</protein>
<proteinExistence type="inferred from homology"/>
<dbReference type="GO" id="GO:0019207">
    <property type="term" value="F:kinase regulator activity"/>
    <property type="evidence" value="ECO:0007669"/>
    <property type="project" value="TreeGrafter"/>
</dbReference>
<dbReference type="EnsemblMetazoa" id="CJA13957.1">
    <property type="protein sequence ID" value="CJA13957.1"/>
    <property type="gene ID" value="WBGene00133161"/>
</dbReference>
<reference evidence="4" key="2">
    <citation type="submission" date="2022-06" db="UniProtKB">
        <authorList>
            <consortium name="EnsemblMetazoa"/>
        </authorList>
    </citation>
    <scope>IDENTIFICATION</scope>
    <source>
        <strain evidence="4">DF5081</strain>
    </source>
</reference>
<dbReference type="FunFam" id="3.30.2280.10:FF:000004">
    <property type="entry name" value="Protein CBG05668"/>
    <property type="match status" value="1"/>
</dbReference>
<feature type="compositionally biased region" description="Basic and acidic residues" evidence="2">
    <location>
        <begin position="1"/>
        <end position="11"/>
    </location>
</feature>
<feature type="domain" description="GSKIP" evidence="3">
    <location>
        <begin position="43"/>
        <end position="147"/>
    </location>
</feature>
<dbReference type="GO" id="GO:0005737">
    <property type="term" value="C:cytoplasm"/>
    <property type="evidence" value="ECO:0007669"/>
    <property type="project" value="TreeGrafter"/>
</dbReference>
<dbReference type="Gene3D" id="3.30.2280.10">
    <property type="entry name" value="Hypothetical protein (hspc210)"/>
    <property type="match status" value="1"/>
</dbReference>
<evidence type="ECO:0000256" key="1">
    <source>
        <dbReference type="ARBA" id="ARBA00009571"/>
    </source>
</evidence>
<dbReference type="PANTHER" id="PTHR12490:SF2">
    <property type="entry name" value="GSKIP DOMAIN-CONTAINING PROTEIN"/>
    <property type="match status" value="1"/>
</dbReference>
<dbReference type="SUPFAM" id="SSF103107">
    <property type="entry name" value="Hypothetical protein c14orf129, hspc210"/>
    <property type="match status" value="1"/>
</dbReference>
<dbReference type="GO" id="GO:0060828">
    <property type="term" value="P:regulation of canonical Wnt signaling pathway"/>
    <property type="evidence" value="ECO:0007669"/>
    <property type="project" value="InterPro"/>
</dbReference>
<comment type="similarity">
    <text evidence="1">Belongs to the GSKIP family.</text>
</comment>
<dbReference type="OMA" id="HISERMK"/>
<dbReference type="PANTHER" id="PTHR12490">
    <property type="entry name" value="GSK3B-INTERACTING PROTEIN"/>
    <property type="match status" value="1"/>
</dbReference>
<organism evidence="4 5">
    <name type="scientific">Caenorhabditis japonica</name>
    <dbReference type="NCBI Taxonomy" id="281687"/>
    <lineage>
        <taxon>Eukaryota</taxon>
        <taxon>Metazoa</taxon>
        <taxon>Ecdysozoa</taxon>
        <taxon>Nematoda</taxon>
        <taxon>Chromadorea</taxon>
        <taxon>Rhabditida</taxon>
        <taxon>Rhabditina</taxon>
        <taxon>Rhabditomorpha</taxon>
        <taxon>Rhabditoidea</taxon>
        <taxon>Rhabditidae</taxon>
        <taxon>Peloderinae</taxon>
        <taxon>Caenorhabditis</taxon>
    </lineage>
</organism>
<evidence type="ECO:0000313" key="5">
    <source>
        <dbReference type="Proteomes" id="UP000005237"/>
    </source>
</evidence>
<dbReference type="Pfam" id="PF05303">
    <property type="entry name" value="GSKIP_dom"/>
    <property type="match status" value="1"/>
</dbReference>
<name>A0A8R1I481_CAEJA</name>
<dbReference type="Proteomes" id="UP000005237">
    <property type="component" value="Unassembled WGS sequence"/>
</dbReference>
<dbReference type="InterPro" id="IPR023231">
    <property type="entry name" value="GSKIP_dom_sf"/>
</dbReference>
<dbReference type="AlphaFoldDB" id="A0A8R1I481"/>
<feature type="region of interest" description="Disordered" evidence="2">
    <location>
        <begin position="1"/>
        <end position="23"/>
    </location>
</feature>
<dbReference type="InterPro" id="IPR037395">
    <property type="entry name" value="GSKIP"/>
</dbReference>
<sequence>MTQQTEKDDSLTKTTTPPTTPVTVKKPALYGTCECDVEKSTLEEEALAAVREHAFAVQSIGCSEMLPRTPELLFINLITLENHTNCIELTKKGWRVASNRNDCMNGDFRQLDIHTKYFDTLHSLLNEISPLYIKKFGEKLVEKLSELKKEQEQSKE</sequence>
<evidence type="ECO:0000259" key="3">
    <source>
        <dbReference type="Pfam" id="PF05303"/>
    </source>
</evidence>
<dbReference type="InterPro" id="IPR007967">
    <property type="entry name" value="GSKIP_dom"/>
</dbReference>
<dbReference type="GO" id="GO:0051018">
    <property type="term" value="F:protein kinase A binding"/>
    <property type="evidence" value="ECO:0007669"/>
    <property type="project" value="TreeGrafter"/>
</dbReference>
<evidence type="ECO:0000256" key="2">
    <source>
        <dbReference type="SAM" id="MobiDB-lite"/>
    </source>
</evidence>
<evidence type="ECO:0000313" key="4">
    <source>
        <dbReference type="EnsemblMetazoa" id="CJA13957.1"/>
    </source>
</evidence>
<feature type="compositionally biased region" description="Low complexity" evidence="2">
    <location>
        <begin position="12"/>
        <end position="23"/>
    </location>
</feature>
<accession>A0A8R1I481</accession>
<keyword evidence="5" id="KW-1185">Reference proteome</keyword>
<reference evidence="5" key="1">
    <citation type="submission" date="2010-08" db="EMBL/GenBank/DDBJ databases">
        <authorList>
            <consortium name="Caenorhabditis japonica Sequencing Consortium"/>
            <person name="Wilson R.K."/>
        </authorList>
    </citation>
    <scope>NUCLEOTIDE SEQUENCE [LARGE SCALE GENOMIC DNA]</scope>
    <source>
        <strain evidence="5">DF5081</strain>
    </source>
</reference>